<accession>A0AAV7J206</accession>
<sequence length="156" mass="17422">MSNYISTSHFLRCLQVSNRTDGEILRMCSILRMLIEDSPRPEKGVALLVEFRRISGLPMPIVLEGMITEYNTARSRRVHDYLSRGAPARHFNDPYPYSQDTFLIDELCCGLSDLVLFPHLAGWCLDVAVFLIFFVPAAAAGDGPFQPLGRGSDALT</sequence>
<dbReference type="AlphaFoldDB" id="A0AAV7J206"/>
<reference evidence="1 2" key="1">
    <citation type="journal article" date="2021" name="J. Hered.">
        <title>A chromosome-level genome assembly of the parasitoid wasp, Cotesia glomerata (Hymenoptera: Braconidae).</title>
        <authorList>
            <person name="Pinto B.J."/>
            <person name="Weis J.J."/>
            <person name="Gamble T."/>
            <person name="Ode P.J."/>
            <person name="Paul R."/>
            <person name="Zaspel J.M."/>
        </authorList>
    </citation>
    <scope>NUCLEOTIDE SEQUENCE [LARGE SCALE GENOMIC DNA]</scope>
    <source>
        <strain evidence="1">CgM1</strain>
    </source>
</reference>
<proteinExistence type="predicted"/>
<organism evidence="1 2">
    <name type="scientific">Cotesia glomerata</name>
    <name type="common">Lepidopteran parasitic wasp</name>
    <name type="synonym">Apanteles glomeratus</name>
    <dbReference type="NCBI Taxonomy" id="32391"/>
    <lineage>
        <taxon>Eukaryota</taxon>
        <taxon>Metazoa</taxon>
        <taxon>Ecdysozoa</taxon>
        <taxon>Arthropoda</taxon>
        <taxon>Hexapoda</taxon>
        <taxon>Insecta</taxon>
        <taxon>Pterygota</taxon>
        <taxon>Neoptera</taxon>
        <taxon>Endopterygota</taxon>
        <taxon>Hymenoptera</taxon>
        <taxon>Apocrita</taxon>
        <taxon>Ichneumonoidea</taxon>
        <taxon>Braconidae</taxon>
        <taxon>Microgastrinae</taxon>
        <taxon>Cotesia</taxon>
    </lineage>
</organism>
<evidence type="ECO:0000313" key="1">
    <source>
        <dbReference type="EMBL" id="KAH0563751.1"/>
    </source>
</evidence>
<name>A0AAV7J206_COTGL</name>
<evidence type="ECO:0000313" key="2">
    <source>
        <dbReference type="Proteomes" id="UP000826195"/>
    </source>
</evidence>
<gene>
    <name evidence="1" type="ORF">KQX54_005716</name>
</gene>
<protein>
    <submittedName>
        <fullName evidence="1">Uncharacterized protein</fullName>
    </submittedName>
</protein>
<dbReference type="Proteomes" id="UP000826195">
    <property type="component" value="Unassembled WGS sequence"/>
</dbReference>
<keyword evidence="2" id="KW-1185">Reference proteome</keyword>
<dbReference type="EMBL" id="JAHXZJ010000002">
    <property type="protein sequence ID" value="KAH0563751.1"/>
    <property type="molecule type" value="Genomic_DNA"/>
</dbReference>
<comment type="caution">
    <text evidence="1">The sequence shown here is derived from an EMBL/GenBank/DDBJ whole genome shotgun (WGS) entry which is preliminary data.</text>
</comment>